<proteinExistence type="predicted"/>
<dbReference type="InterPro" id="IPR006311">
    <property type="entry name" value="TAT_signal"/>
</dbReference>
<evidence type="ECO:0000313" key="2">
    <source>
        <dbReference type="Proteomes" id="UP000075604"/>
    </source>
</evidence>
<protein>
    <submittedName>
        <fullName evidence="1">Uncharacterized protein</fullName>
    </submittedName>
</protein>
<accession>A0A150PT67</accession>
<reference evidence="1 2" key="1">
    <citation type="submission" date="2014-02" db="EMBL/GenBank/DDBJ databases">
        <title>The small core and large imbalanced accessory genome model reveals a collaborative survival strategy of Sorangium cellulosum strains in nature.</title>
        <authorList>
            <person name="Han K."/>
            <person name="Peng R."/>
            <person name="Blom J."/>
            <person name="Li Y.-Z."/>
        </authorList>
    </citation>
    <scope>NUCLEOTIDE SEQUENCE [LARGE SCALE GENOMIC DNA]</scope>
    <source>
        <strain evidence="1 2">So0157-18</strain>
    </source>
</reference>
<comment type="caution">
    <text evidence="1">The sequence shown here is derived from an EMBL/GenBank/DDBJ whole genome shotgun (WGS) entry which is preliminary data.</text>
</comment>
<organism evidence="1 2">
    <name type="scientific">Sorangium cellulosum</name>
    <name type="common">Polyangium cellulosum</name>
    <dbReference type="NCBI Taxonomy" id="56"/>
    <lineage>
        <taxon>Bacteria</taxon>
        <taxon>Pseudomonadati</taxon>
        <taxon>Myxococcota</taxon>
        <taxon>Polyangia</taxon>
        <taxon>Polyangiales</taxon>
        <taxon>Polyangiaceae</taxon>
        <taxon>Sorangium</taxon>
    </lineage>
</organism>
<dbReference type="AlphaFoldDB" id="A0A150PT67"/>
<name>A0A150PT67_SORCE</name>
<dbReference type="InterPro" id="IPR011447">
    <property type="entry name" value="DUF1552"/>
</dbReference>
<dbReference type="EMBL" id="JELX01001451">
    <property type="protein sequence ID" value="KYF58951.1"/>
    <property type="molecule type" value="Genomic_DNA"/>
</dbReference>
<gene>
    <name evidence="1" type="ORF">BE04_34865</name>
</gene>
<evidence type="ECO:0000313" key="1">
    <source>
        <dbReference type="EMBL" id="KYF58951.1"/>
    </source>
</evidence>
<dbReference type="PROSITE" id="PS51318">
    <property type="entry name" value="TAT"/>
    <property type="match status" value="1"/>
</dbReference>
<dbReference type="Proteomes" id="UP000075604">
    <property type="component" value="Unassembled WGS sequence"/>
</dbReference>
<dbReference type="Pfam" id="PF07586">
    <property type="entry name" value="HXXSHH"/>
    <property type="match status" value="1"/>
</dbReference>
<sequence>MNRKGPIDLRTQISRRKLLGGLGALTVALTSPIWRSATVFGQDANQPGAKRFIGIFSANGTVPSAFFPPGDAHEAPLSLGPILEPLEAHKQKMLVLKGVHMNSTVEDELGVPSANKPGGPHMKGPGAMLTGGSLLAGSFTGAGGPAGWADRISVDQFIANQIGGSSQFPSLEFGVRIEGQEPLRVISYRGANQPNIAVDDPFQMYARIFANADLSDTELQRLIAERQSVLDFLKDDIGRLQARVSSEDKARLEAHLGGIRNIEQRLQSSGVSCTPLEMPEKFDTRAMENYPKVGRLQMDLMLLAHICGMTRVSTFMWANADSWQYYPWIGVNEEHHELSHAGDDDAVANEKLVKINRWHSEQVKYVLDQLALAKEADGSSMLDNTLLLWGNELGVGNTHTYRDIPWVLAGGAGGYFKMGRYIKYADLPHNNLLVSVCNAMGLEDVTTFGIPGVCTGALPGLVA</sequence>